<evidence type="ECO:0000313" key="4">
    <source>
        <dbReference type="Proteomes" id="UP000682843"/>
    </source>
</evidence>
<accession>A0ABX8A5U4</accession>
<dbReference type="Pfam" id="PF08808">
    <property type="entry name" value="RES"/>
    <property type="match status" value="1"/>
</dbReference>
<proteinExistence type="predicted"/>
<feature type="domain" description="RES" evidence="2">
    <location>
        <begin position="70"/>
        <end position="221"/>
    </location>
</feature>
<dbReference type="SMART" id="SM00953">
    <property type="entry name" value="RES"/>
    <property type="match status" value="1"/>
</dbReference>
<organism evidence="3 4">
    <name type="scientific">Tardiphaga alba</name>
    <dbReference type="NCBI Taxonomy" id="340268"/>
    <lineage>
        <taxon>Bacteria</taxon>
        <taxon>Pseudomonadati</taxon>
        <taxon>Pseudomonadota</taxon>
        <taxon>Alphaproteobacteria</taxon>
        <taxon>Hyphomicrobiales</taxon>
        <taxon>Nitrobacteraceae</taxon>
        <taxon>Tardiphaga</taxon>
    </lineage>
</organism>
<dbReference type="InterPro" id="IPR014914">
    <property type="entry name" value="RES_dom"/>
</dbReference>
<dbReference type="Proteomes" id="UP000682843">
    <property type="component" value="Chromosome"/>
</dbReference>
<protein>
    <recommendedName>
        <fullName evidence="2">RES domain-containing protein</fullName>
    </recommendedName>
</protein>
<feature type="region of interest" description="Disordered" evidence="1">
    <location>
        <begin position="44"/>
        <end position="79"/>
    </location>
</feature>
<keyword evidence="4" id="KW-1185">Reference proteome</keyword>
<name>A0ABX8A5U4_9BRAD</name>
<dbReference type="EMBL" id="CP036498">
    <property type="protein sequence ID" value="QUS37848.1"/>
    <property type="molecule type" value="Genomic_DNA"/>
</dbReference>
<evidence type="ECO:0000313" key="3">
    <source>
        <dbReference type="EMBL" id="QUS37848.1"/>
    </source>
</evidence>
<gene>
    <name evidence="3" type="ORF">RPMA_02475</name>
</gene>
<reference evidence="3 4" key="1">
    <citation type="submission" date="2019-02" db="EMBL/GenBank/DDBJ databases">
        <title>Emended description of the genus Rhodopseudomonas and description of Rhodopseudomonas albus sp. nov., a non-phototrophic, heavy-metal-tolerant bacterium isolated from garden soil.</title>
        <authorList>
            <person name="Bao Z."/>
            <person name="Cao W.W."/>
            <person name="Sato Y."/>
            <person name="Nishizawa T."/>
            <person name="Zhao J."/>
            <person name="Guo Y."/>
            <person name="Ohta H."/>
        </authorList>
    </citation>
    <scope>NUCLEOTIDE SEQUENCE [LARGE SCALE GENOMIC DNA]</scope>
    <source>
        <strain evidence="3 4">SK50-23</strain>
    </source>
</reference>
<evidence type="ECO:0000259" key="2">
    <source>
        <dbReference type="SMART" id="SM00953"/>
    </source>
</evidence>
<evidence type="ECO:0000256" key="1">
    <source>
        <dbReference type="SAM" id="MobiDB-lite"/>
    </source>
</evidence>
<sequence length="247" mass="28091">MGGFLQAGAVLLTLLRHQAEARRTVRRTRGVRRRACEAAVRTRVFPGPVPSPPHARRSHRRGAQCERSGEARGAPAERTQGGRMNVEFIPVFYAAFSKATVVAELRPSIGDSIAIGTFTTRVPLKVFDFTVFDERAEDRRHFVEHSRYDFITQLQTEISRPVRPHERQREYIATQIVAEYLKSFFGCDAIIYRSAVHRDEKTDNRNIAILNRDGFVGDAEPFVLSYKGWSMEDVTDVRYTTVDGLTF</sequence>